<evidence type="ECO:0000256" key="1">
    <source>
        <dbReference type="SAM" id="MobiDB-lite"/>
    </source>
</evidence>
<comment type="caution">
    <text evidence="2">The sequence shown here is derived from an EMBL/GenBank/DDBJ whole genome shotgun (WGS) entry which is preliminary data.</text>
</comment>
<accession>A0A388M2H2</accession>
<dbReference type="Gramene" id="GBG88736">
    <property type="protein sequence ID" value="GBG88736"/>
    <property type="gene ID" value="CBR_g48266"/>
</dbReference>
<evidence type="ECO:0000313" key="3">
    <source>
        <dbReference type="Proteomes" id="UP000265515"/>
    </source>
</evidence>
<dbReference type="AlphaFoldDB" id="A0A388M2H2"/>
<feature type="compositionally biased region" description="Basic and acidic residues" evidence="1">
    <location>
        <begin position="55"/>
        <end position="68"/>
    </location>
</feature>
<feature type="region of interest" description="Disordered" evidence="1">
    <location>
        <begin position="35"/>
        <end position="81"/>
    </location>
</feature>
<gene>
    <name evidence="2" type="ORF">CBR_g48266</name>
</gene>
<reference evidence="2 3" key="1">
    <citation type="journal article" date="2018" name="Cell">
        <title>The Chara Genome: Secondary Complexity and Implications for Plant Terrestrialization.</title>
        <authorList>
            <person name="Nishiyama T."/>
            <person name="Sakayama H."/>
            <person name="Vries J.D."/>
            <person name="Buschmann H."/>
            <person name="Saint-Marcoux D."/>
            <person name="Ullrich K.K."/>
            <person name="Haas F.B."/>
            <person name="Vanderstraeten L."/>
            <person name="Becker D."/>
            <person name="Lang D."/>
            <person name="Vosolsobe S."/>
            <person name="Rombauts S."/>
            <person name="Wilhelmsson P.K.I."/>
            <person name="Janitza P."/>
            <person name="Kern R."/>
            <person name="Heyl A."/>
            <person name="Rumpler F."/>
            <person name="Villalobos L.I.A.C."/>
            <person name="Clay J.M."/>
            <person name="Skokan R."/>
            <person name="Toyoda A."/>
            <person name="Suzuki Y."/>
            <person name="Kagoshima H."/>
            <person name="Schijlen E."/>
            <person name="Tajeshwar N."/>
            <person name="Catarino B."/>
            <person name="Hetherington A.J."/>
            <person name="Saltykova A."/>
            <person name="Bonnot C."/>
            <person name="Breuninger H."/>
            <person name="Symeonidi A."/>
            <person name="Radhakrishnan G.V."/>
            <person name="Van Nieuwerburgh F."/>
            <person name="Deforce D."/>
            <person name="Chang C."/>
            <person name="Karol K.G."/>
            <person name="Hedrich R."/>
            <person name="Ulvskov P."/>
            <person name="Glockner G."/>
            <person name="Delwiche C.F."/>
            <person name="Petrasek J."/>
            <person name="Van de Peer Y."/>
            <person name="Friml J."/>
            <person name="Beilby M."/>
            <person name="Dolan L."/>
            <person name="Kohara Y."/>
            <person name="Sugano S."/>
            <person name="Fujiyama A."/>
            <person name="Delaux P.-M."/>
            <person name="Quint M."/>
            <person name="TheiBen G."/>
            <person name="Hagemann M."/>
            <person name="Harholt J."/>
            <person name="Dunand C."/>
            <person name="Zachgo S."/>
            <person name="Langdale J."/>
            <person name="Maumus F."/>
            <person name="Straeten D.V.D."/>
            <person name="Gould S.B."/>
            <person name="Rensing S.A."/>
        </authorList>
    </citation>
    <scope>NUCLEOTIDE SEQUENCE [LARGE SCALE GENOMIC DNA]</scope>
    <source>
        <strain evidence="2 3">S276</strain>
    </source>
</reference>
<dbReference type="EMBL" id="BFEA01000691">
    <property type="protein sequence ID" value="GBG88736.1"/>
    <property type="molecule type" value="Genomic_DNA"/>
</dbReference>
<proteinExistence type="predicted"/>
<protein>
    <submittedName>
        <fullName evidence="2">Uncharacterized protein</fullName>
    </submittedName>
</protein>
<dbReference type="Proteomes" id="UP000265515">
    <property type="component" value="Unassembled WGS sequence"/>
</dbReference>
<name>A0A388M2H2_CHABU</name>
<sequence length="102" mass="11461">MGGPTVRLAATADGCAEVAQAVVGVVHVCFPLSAGGERRTEEERREEERDGDAEDSLRCAQEDDREHDGQDDERDEVKDEDEWRLSFPVRCEVQQAKARCER</sequence>
<organism evidence="2 3">
    <name type="scientific">Chara braunii</name>
    <name type="common">Braun's stonewort</name>
    <dbReference type="NCBI Taxonomy" id="69332"/>
    <lineage>
        <taxon>Eukaryota</taxon>
        <taxon>Viridiplantae</taxon>
        <taxon>Streptophyta</taxon>
        <taxon>Charophyceae</taxon>
        <taxon>Charales</taxon>
        <taxon>Characeae</taxon>
        <taxon>Chara</taxon>
    </lineage>
</organism>
<feature type="compositionally biased region" description="Basic and acidic residues" evidence="1">
    <location>
        <begin position="36"/>
        <end position="48"/>
    </location>
</feature>
<evidence type="ECO:0000313" key="2">
    <source>
        <dbReference type="EMBL" id="GBG88736.1"/>
    </source>
</evidence>
<keyword evidence="3" id="KW-1185">Reference proteome</keyword>